<comment type="caution">
    <text evidence="2">The sequence shown here is derived from an EMBL/GenBank/DDBJ whole genome shotgun (WGS) entry which is preliminary data.</text>
</comment>
<sequence>KLLQRKSSGRFRRTRKRNASLGVPEKPRPKERDLSRERARGESRGWWCSLKRAKVKRETERMRTIFQPSHSTWCVGIVGGGNFFVMLLPANNSQRSRKSLNRIRADGEREKERKITFDGGMVEGREHLDGRVSAVAQERRVKPPSMEESQSLSCSRRLLLLLLLLAFLVECKQGM</sequence>
<dbReference type="EMBL" id="PGOL01002996">
    <property type="protein sequence ID" value="PKI43697.1"/>
    <property type="molecule type" value="Genomic_DNA"/>
</dbReference>
<reference evidence="2 3" key="1">
    <citation type="submission" date="2017-11" db="EMBL/GenBank/DDBJ databases">
        <title>De-novo sequencing of pomegranate (Punica granatum L.) genome.</title>
        <authorList>
            <person name="Akparov Z."/>
            <person name="Amiraslanov A."/>
            <person name="Hajiyeva S."/>
            <person name="Abbasov M."/>
            <person name="Kaur K."/>
            <person name="Hamwieh A."/>
            <person name="Solovyev V."/>
            <person name="Salamov A."/>
            <person name="Braich B."/>
            <person name="Kosarev P."/>
            <person name="Mahmoud A."/>
            <person name="Hajiyev E."/>
            <person name="Babayeva S."/>
            <person name="Izzatullayeva V."/>
            <person name="Mammadov A."/>
            <person name="Mammadov A."/>
            <person name="Sharifova S."/>
            <person name="Ojaghi J."/>
            <person name="Eynullazada K."/>
            <person name="Bayramov B."/>
            <person name="Abdulazimova A."/>
            <person name="Shahmuradov I."/>
        </authorList>
    </citation>
    <scope>NUCLEOTIDE SEQUENCE [LARGE SCALE GENOMIC DNA]</scope>
    <source>
        <strain evidence="3">cv. AG2017</strain>
        <tissue evidence="2">Leaf</tissue>
    </source>
</reference>
<feature type="non-terminal residue" evidence="2">
    <location>
        <position position="1"/>
    </location>
</feature>
<accession>A0A2I0II60</accession>
<proteinExistence type="predicted"/>
<organism evidence="2 3">
    <name type="scientific">Punica granatum</name>
    <name type="common">Pomegranate</name>
    <dbReference type="NCBI Taxonomy" id="22663"/>
    <lineage>
        <taxon>Eukaryota</taxon>
        <taxon>Viridiplantae</taxon>
        <taxon>Streptophyta</taxon>
        <taxon>Embryophyta</taxon>
        <taxon>Tracheophyta</taxon>
        <taxon>Spermatophyta</taxon>
        <taxon>Magnoliopsida</taxon>
        <taxon>eudicotyledons</taxon>
        <taxon>Gunneridae</taxon>
        <taxon>Pentapetalae</taxon>
        <taxon>rosids</taxon>
        <taxon>malvids</taxon>
        <taxon>Myrtales</taxon>
        <taxon>Lythraceae</taxon>
        <taxon>Punica</taxon>
    </lineage>
</organism>
<evidence type="ECO:0000313" key="2">
    <source>
        <dbReference type="EMBL" id="PKI43697.1"/>
    </source>
</evidence>
<dbReference type="Proteomes" id="UP000233551">
    <property type="component" value="Unassembled WGS sequence"/>
</dbReference>
<protein>
    <submittedName>
        <fullName evidence="2">Uncharacterized protein</fullName>
    </submittedName>
</protein>
<name>A0A2I0II60_PUNGR</name>
<dbReference type="AlphaFoldDB" id="A0A2I0II60"/>
<feature type="region of interest" description="Disordered" evidence="1">
    <location>
        <begin position="1"/>
        <end position="37"/>
    </location>
</feature>
<feature type="compositionally biased region" description="Basic residues" evidence="1">
    <location>
        <begin position="7"/>
        <end position="18"/>
    </location>
</feature>
<keyword evidence="3" id="KW-1185">Reference proteome</keyword>
<evidence type="ECO:0000313" key="3">
    <source>
        <dbReference type="Proteomes" id="UP000233551"/>
    </source>
</evidence>
<evidence type="ECO:0000256" key="1">
    <source>
        <dbReference type="SAM" id="MobiDB-lite"/>
    </source>
</evidence>
<feature type="compositionally biased region" description="Basic and acidic residues" evidence="1">
    <location>
        <begin position="25"/>
        <end position="37"/>
    </location>
</feature>
<gene>
    <name evidence="2" type="ORF">CRG98_035896</name>
</gene>